<feature type="region of interest" description="Disordered" evidence="1">
    <location>
        <begin position="45"/>
        <end position="68"/>
    </location>
</feature>
<keyword evidence="4" id="KW-1185">Reference proteome</keyword>
<dbReference type="SUPFAM" id="SSF141571">
    <property type="entry name" value="Pentapeptide repeat-like"/>
    <property type="match status" value="1"/>
</dbReference>
<reference evidence="3 4" key="1">
    <citation type="submission" date="2024-10" db="EMBL/GenBank/DDBJ databases">
        <title>Updated reference genomes for cyclostephanoid diatoms.</title>
        <authorList>
            <person name="Roberts W.R."/>
            <person name="Alverson A.J."/>
        </authorList>
    </citation>
    <scope>NUCLEOTIDE SEQUENCE [LARGE SCALE GENOMIC DNA]</scope>
    <source>
        <strain evidence="3 4">AJA228-03</strain>
    </source>
</reference>
<gene>
    <name evidence="3" type="ORF">ACHAXA_005166</name>
</gene>
<dbReference type="EMBL" id="JALLPB020000453">
    <property type="protein sequence ID" value="KAL3808974.1"/>
    <property type="molecule type" value="Genomic_DNA"/>
</dbReference>
<dbReference type="InterPro" id="IPR001646">
    <property type="entry name" value="5peptide_repeat"/>
</dbReference>
<dbReference type="Proteomes" id="UP001530377">
    <property type="component" value="Unassembled WGS sequence"/>
</dbReference>
<evidence type="ECO:0008006" key="5">
    <source>
        <dbReference type="Google" id="ProtNLM"/>
    </source>
</evidence>
<evidence type="ECO:0000256" key="2">
    <source>
        <dbReference type="SAM" id="Phobius"/>
    </source>
</evidence>
<feature type="transmembrane region" description="Helical" evidence="2">
    <location>
        <begin position="28"/>
        <end position="48"/>
    </location>
</feature>
<dbReference type="Pfam" id="PF00805">
    <property type="entry name" value="Pentapeptide"/>
    <property type="match status" value="1"/>
</dbReference>
<evidence type="ECO:0000313" key="4">
    <source>
        <dbReference type="Proteomes" id="UP001530377"/>
    </source>
</evidence>
<sequence length="263" mass="28216">MVVIYRAEWCRVKLVTELAIVMNRHLPHIAGIALLLSCGASAFTHPTSSSKSQQKRTRQYHHHPPRDPIASASAATILSIGILAGIVGGGPMTIARAADDSGASIAANSKITTGGASTLQSGRTIAITRGVNLDNSDFRGKNLRGVAFQQSIVRDTDFRDANLVGASFFDATVDGSNFDGADMSLCNVEMAQFNRASLKNAVLREMYVSGSTLFEGVKDIEGSDWTDTQLRKDQQKYLCNHPTAKGVNPVTGVDTRESLMCLD</sequence>
<accession>A0ABD3R7I3</accession>
<evidence type="ECO:0000256" key="1">
    <source>
        <dbReference type="SAM" id="MobiDB-lite"/>
    </source>
</evidence>
<feature type="transmembrane region" description="Helical" evidence="2">
    <location>
        <begin position="69"/>
        <end position="88"/>
    </location>
</feature>
<dbReference type="AlphaFoldDB" id="A0ABD3R7I3"/>
<organism evidence="3 4">
    <name type="scientific">Cyclostephanos tholiformis</name>
    <dbReference type="NCBI Taxonomy" id="382380"/>
    <lineage>
        <taxon>Eukaryota</taxon>
        <taxon>Sar</taxon>
        <taxon>Stramenopiles</taxon>
        <taxon>Ochrophyta</taxon>
        <taxon>Bacillariophyta</taxon>
        <taxon>Coscinodiscophyceae</taxon>
        <taxon>Thalassiosirophycidae</taxon>
        <taxon>Stephanodiscales</taxon>
        <taxon>Stephanodiscaceae</taxon>
        <taxon>Cyclostephanos</taxon>
    </lineage>
</organism>
<name>A0ABD3R7I3_9STRA</name>
<protein>
    <recommendedName>
        <fullName evidence="5">Pentapeptide repeat-containing protein</fullName>
    </recommendedName>
</protein>
<evidence type="ECO:0000313" key="3">
    <source>
        <dbReference type="EMBL" id="KAL3808974.1"/>
    </source>
</evidence>
<comment type="caution">
    <text evidence="3">The sequence shown here is derived from an EMBL/GenBank/DDBJ whole genome shotgun (WGS) entry which is preliminary data.</text>
</comment>
<dbReference type="InterPro" id="IPR044213">
    <property type="entry name" value="At2g44920-like"/>
</dbReference>
<feature type="compositionally biased region" description="Basic residues" evidence="1">
    <location>
        <begin position="53"/>
        <end position="64"/>
    </location>
</feature>
<dbReference type="PANTHER" id="PTHR47200">
    <property type="entry name" value="THYLAKOID LUMENAL 15 KDA PROTEIN 1, CHLOROPLASTIC"/>
    <property type="match status" value="1"/>
</dbReference>
<keyword evidence="2" id="KW-0812">Transmembrane</keyword>
<keyword evidence="2" id="KW-0472">Membrane</keyword>
<dbReference type="Gene3D" id="2.160.20.80">
    <property type="entry name" value="E3 ubiquitin-protein ligase SopA"/>
    <property type="match status" value="1"/>
</dbReference>
<proteinExistence type="predicted"/>
<dbReference type="PANTHER" id="PTHR47200:SF2">
    <property type="entry name" value="THYLAKOID LUMENAL 15 KDA PROTEIN 1, CHLOROPLASTIC"/>
    <property type="match status" value="1"/>
</dbReference>
<keyword evidence="2" id="KW-1133">Transmembrane helix</keyword>